<keyword evidence="3" id="KW-1185">Reference proteome</keyword>
<dbReference type="KEGG" id="ppel:H6H00_19490"/>
<dbReference type="RefSeq" id="WP_185722561.1">
    <property type="nucleotide sequence ID" value="NZ_BAAAWI010000001.1"/>
</dbReference>
<dbReference type="NCBIfam" id="TIGR01764">
    <property type="entry name" value="excise"/>
    <property type="match status" value="1"/>
</dbReference>
<dbReference type="InterPro" id="IPR041657">
    <property type="entry name" value="HTH_17"/>
</dbReference>
<accession>A0A7G7MSE8</accession>
<organism evidence="2 3">
    <name type="scientific">Pseudonocardia petroleophila</name>
    <dbReference type="NCBI Taxonomy" id="37331"/>
    <lineage>
        <taxon>Bacteria</taxon>
        <taxon>Bacillati</taxon>
        <taxon>Actinomycetota</taxon>
        <taxon>Actinomycetes</taxon>
        <taxon>Pseudonocardiales</taxon>
        <taxon>Pseudonocardiaceae</taxon>
        <taxon>Pseudonocardia</taxon>
    </lineage>
</organism>
<sequence length="60" mass="6903">MPAADLLTLDQVAERLQVSRWTVYQLIWAGDLPSVHLGRCHRVRAQDFERFLEHLGSQAT</sequence>
<dbReference type="Proteomes" id="UP000515728">
    <property type="component" value="Chromosome"/>
</dbReference>
<dbReference type="Pfam" id="PF12728">
    <property type="entry name" value="HTH_17"/>
    <property type="match status" value="1"/>
</dbReference>
<reference evidence="2 3" key="1">
    <citation type="submission" date="2020-08" db="EMBL/GenBank/DDBJ databases">
        <authorList>
            <person name="Mo P."/>
        </authorList>
    </citation>
    <scope>NUCLEOTIDE SEQUENCE [LARGE SCALE GENOMIC DNA]</scope>
    <source>
        <strain evidence="2 3">CGMCC 4.1532</strain>
    </source>
</reference>
<protein>
    <submittedName>
        <fullName evidence="2">Helix-turn-helix domain-containing protein</fullName>
    </submittedName>
</protein>
<dbReference type="SUPFAM" id="SSF46955">
    <property type="entry name" value="Putative DNA-binding domain"/>
    <property type="match status" value="1"/>
</dbReference>
<dbReference type="InterPro" id="IPR009061">
    <property type="entry name" value="DNA-bd_dom_put_sf"/>
</dbReference>
<dbReference type="GO" id="GO:0003677">
    <property type="term" value="F:DNA binding"/>
    <property type="evidence" value="ECO:0007669"/>
    <property type="project" value="InterPro"/>
</dbReference>
<proteinExistence type="predicted"/>
<evidence type="ECO:0000259" key="1">
    <source>
        <dbReference type="Pfam" id="PF12728"/>
    </source>
</evidence>
<name>A0A7G7MSE8_9PSEU</name>
<dbReference type="EMBL" id="CP060131">
    <property type="protein sequence ID" value="QNG55709.1"/>
    <property type="molecule type" value="Genomic_DNA"/>
</dbReference>
<evidence type="ECO:0000313" key="2">
    <source>
        <dbReference type="EMBL" id="QNG55709.1"/>
    </source>
</evidence>
<evidence type="ECO:0000313" key="3">
    <source>
        <dbReference type="Proteomes" id="UP000515728"/>
    </source>
</evidence>
<dbReference type="InterPro" id="IPR010093">
    <property type="entry name" value="SinI_DNA-bd"/>
</dbReference>
<feature type="domain" description="Helix-turn-helix" evidence="1">
    <location>
        <begin position="6"/>
        <end position="53"/>
    </location>
</feature>
<gene>
    <name evidence="2" type="ORF">H6H00_19490</name>
</gene>
<dbReference type="AlphaFoldDB" id="A0A7G7MSE8"/>